<proteinExistence type="predicted"/>
<keyword evidence="7" id="KW-1185">Reference proteome</keyword>
<organism evidence="6 7">
    <name type="scientific">Parachaetomium inaequale</name>
    <dbReference type="NCBI Taxonomy" id="2588326"/>
    <lineage>
        <taxon>Eukaryota</taxon>
        <taxon>Fungi</taxon>
        <taxon>Dikarya</taxon>
        <taxon>Ascomycota</taxon>
        <taxon>Pezizomycotina</taxon>
        <taxon>Sordariomycetes</taxon>
        <taxon>Sordariomycetidae</taxon>
        <taxon>Sordariales</taxon>
        <taxon>Chaetomiaceae</taxon>
        <taxon>Parachaetomium</taxon>
    </lineage>
</organism>
<name>A0AAN6ST52_9PEZI</name>
<dbReference type="InterPro" id="IPR018466">
    <property type="entry name" value="Kre9/Knh1-like_N"/>
</dbReference>
<feature type="chain" id="PRO_5042937498" evidence="4">
    <location>
        <begin position="18"/>
        <end position="234"/>
    </location>
</feature>
<keyword evidence="3" id="KW-0812">Transmembrane</keyword>
<feature type="signal peptide" evidence="4">
    <location>
        <begin position="1"/>
        <end position="17"/>
    </location>
</feature>
<dbReference type="Proteomes" id="UP001303115">
    <property type="component" value="Unassembled WGS sequence"/>
</dbReference>
<keyword evidence="3" id="KW-1133">Transmembrane helix</keyword>
<feature type="domain" description="Yeast cell wall synthesis Kre9/Knh1-like N-terminal" evidence="5">
    <location>
        <begin position="27"/>
        <end position="119"/>
    </location>
</feature>
<evidence type="ECO:0000259" key="5">
    <source>
        <dbReference type="Pfam" id="PF10342"/>
    </source>
</evidence>
<feature type="transmembrane region" description="Helical" evidence="3">
    <location>
        <begin position="212"/>
        <end position="233"/>
    </location>
</feature>
<sequence>MRFSIAATLAFATSVVAQTAGFNVLTKPKQGEEVPAGSTYEIVWEHGAEHPGPVTIELIGGPTQKDQNVLDTLVSGYDAAAGSYSWSVDSTLGELAVYGLKLSLDSDPTIFQYSFPFRITESDDSGDDDSTSTSSETESSTTKSATKSATKTATVTSATSTTVAVPSSTLVSSTVHGNLSTTTGHQQTTITSVVTTGTTPTQSSTTTVATNGVASLAAGSFAMLGGVAMAVLAL</sequence>
<reference evidence="7" key="1">
    <citation type="journal article" date="2023" name="Mol. Phylogenet. Evol.">
        <title>Genome-scale phylogeny and comparative genomics of the fungal order Sordariales.</title>
        <authorList>
            <person name="Hensen N."/>
            <person name="Bonometti L."/>
            <person name="Westerberg I."/>
            <person name="Brannstrom I.O."/>
            <person name="Guillou S."/>
            <person name="Cros-Aarteil S."/>
            <person name="Calhoun S."/>
            <person name="Haridas S."/>
            <person name="Kuo A."/>
            <person name="Mondo S."/>
            <person name="Pangilinan J."/>
            <person name="Riley R."/>
            <person name="LaButti K."/>
            <person name="Andreopoulos B."/>
            <person name="Lipzen A."/>
            <person name="Chen C."/>
            <person name="Yan M."/>
            <person name="Daum C."/>
            <person name="Ng V."/>
            <person name="Clum A."/>
            <person name="Steindorff A."/>
            <person name="Ohm R.A."/>
            <person name="Martin F."/>
            <person name="Silar P."/>
            <person name="Natvig D.O."/>
            <person name="Lalanne C."/>
            <person name="Gautier V."/>
            <person name="Ament-Velasquez S.L."/>
            <person name="Kruys A."/>
            <person name="Hutchinson M.I."/>
            <person name="Powell A.J."/>
            <person name="Barry K."/>
            <person name="Miller A.N."/>
            <person name="Grigoriev I.V."/>
            <person name="Debuchy R."/>
            <person name="Gladieux P."/>
            <person name="Hiltunen Thoren M."/>
            <person name="Johannesson H."/>
        </authorList>
    </citation>
    <scope>NUCLEOTIDE SEQUENCE [LARGE SCALE GENOMIC DNA]</scope>
    <source>
        <strain evidence="7">CBS 284.82</strain>
    </source>
</reference>
<feature type="region of interest" description="Disordered" evidence="2">
    <location>
        <begin position="121"/>
        <end position="158"/>
    </location>
</feature>
<accession>A0AAN6ST52</accession>
<feature type="compositionally biased region" description="Low complexity" evidence="2">
    <location>
        <begin position="131"/>
        <end position="158"/>
    </location>
</feature>
<dbReference type="InterPro" id="IPR052982">
    <property type="entry name" value="SRP1/TIP1-like"/>
</dbReference>
<evidence type="ECO:0000256" key="3">
    <source>
        <dbReference type="SAM" id="Phobius"/>
    </source>
</evidence>
<evidence type="ECO:0000256" key="1">
    <source>
        <dbReference type="ARBA" id="ARBA00022729"/>
    </source>
</evidence>
<protein>
    <submittedName>
        <fullName evidence="6">Ser-Thr-rich glycosyl-phosphatidyl-inositol-anchored membrane family-domain-containing protein</fullName>
    </submittedName>
</protein>
<dbReference type="PANTHER" id="PTHR40633:SF1">
    <property type="entry name" value="GPI ANCHORED SERINE-THREONINE RICH PROTEIN (AFU_ORTHOLOGUE AFUA_1G03630)"/>
    <property type="match status" value="1"/>
</dbReference>
<gene>
    <name evidence="6" type="ORF">C8A01DRAFT_33695</name>
</gene>
<comment type="caution">
    <text evidence="6">The sequence shown here is derived from an EMBL/GenBank/DDBJ whole genome shotgun (WGS) entry which is preliminary data.</text>
</comment>
<evidence type="ECO:0000313" key="7">
    <source>
        <dbReference type="Proteomes" id="UP001303115"/>
    </source>
</evidence>
<keyword evidence="3" id="KW-0472">Membrane</keyword>
<dbReference type="AlphaFoldDB" id="A0AAN6ST52"/>
<evidence type="ECO:0000313" key="6">
    <source>
        <dbReference type="EMBL" id="KAK4042199.1"/>
    </source>
</evidence>
<dbReference type="Pfam" id="PF10342">
    <property type="entry name" value="Kre9_KNH"/>
    <property type="match status" value="1"/>
</dbReference>
<evidence type="ECO:0000256" key="4">
    <source>
        <dbReference type="SAM" id="SignalP"/>
    </source>
</evidence>
<keyword evidence="1 4" id="KW-0732">Signal</keyword>
<dbReference type="PANTHER" id="PTHR40633">
    <property type="entry name" value="MATRIX PROTEIN, PUTATIVE (AFU_ORTHOLOGUE AFUA_8G05410)-RELATED"/>
    <property type="match status" value="1"/>
</dbReference>
<dbReference type="EMBL" id="MU854344">
    <property type="protein sequence ID" value="KAK4042199.1"/>
    <property type="molecule type" value="Genomic_DNA"/>
</dbReference>
<evidence type="ECO:0000256" key="2">
    <source>
        <dbReference type="SAM" id="MobiDB-lite"/>
    </source>
</evidence>